<evidence type="ECO:0000313" key="3">
    <source>
        <dbReference type="EMBL" id="GIH40397.1"/>
    </source>
</evidence>
<dbReference type="Gene3D" id="1.10.260.40">
    <property type="entry name" value="lambda repressor-like DNA-binding domains"/>
    <property type="match status" value="1"/>
</dbReference>
<dbReference type="InterPro" id="IPR011990">
    <property type="entry name" value="TPR-like_helical_dom_sf"/>
</dbReference>
<feature type="domain" description="HTH cro/C1-type" evidence="2">
    <location>
        <begin position="14"/>
        <end position="68"/>
    </location>
</feature>
<dbReference type="SUPFAM" id="SSF48452">
    <property type="entry name" value="TPR-like"/>
    <property type="match status" value="1"/>
</dbReference>
<dbReference type="InterPro" id="IPR010982">
    <property type="entry name" value="Lambda_DNA-bd_dom_sf"/>
</dbReference>
<keyword evidence="1" id="KW-0802">TPR repeat</keyword>
<comment type="caution">
    <text evidence="3">The sequence shown here is derived from an EMBL/GenBank/DDBJ whole genome shotgun (WGS) entry which is preliminary data.</text>
</comment>
<dbReference type="Gene3D" id="3.40.50.300">
    <property type="entry name" value="P-loop containing nucleotide triphosphate hydrolases"/>
    <property type="match status" value="1"/>
</dbReference>
<dbReference type="InterPro" id="IPR019734">
    <property type="entry name" value="TPR_rpt"/>
</dbReference>
<evidence type="ECO:0000256" key="1">
    <source>
        <dbReference type="PROSITE-ProRule" id="PRU00339"/>
    </source>
</evidence>
<dbReference type="PROSITE" id="PS50943">
    <property type="entry name" value="HTH_CROC1"/>
    <property type="match status" value="1"/>
</dbReference>
<dbReference type="Pfam" id="PF13374">
    <property type="entry name" value="TPR_10"/>
    <property type="match status" value="1"/>
</dbReference>
<dbReference type="PROSITE" id="PS50005">
    <property type="entry name" value="TPR"/>
    <property type="match status" value="1"/>
</dbReference>
<dbReference type="Gene3D" id="1.25.40.10">
    <property type="entry name" value="Tetratricopeptide repeat domain"/>
    <property type="match status" value="1"/>
</dbReference>
<dbReference type="PRINTS" id="PR00364">
    <property type="entry name" value="DISEASERSIST"/>
</dbReference>
<dbReference type="RefSeq" id="WP_204057803.1">
    <property type="nucleotide sequence ID" value="NZ_BAAAGP010000051.1"/>
</dbReference>
<dbReference type="Proteomes" id="UP000603904">
    <property type="component" value="Unassembled WGS sequence"/>
</dbReference>
<dbReference type="SMART" id="SM00028">
    <property type="entry name" value="TPR"/>
    <property type="match status" value="5"/>
</dbReference>
<keyword evidence="4" id="KW-1185">Reference proteome</keyword>
<sequence>MIGSTRCGDFGSELRRLRTARGLSLTALARQVNYTKGYLSKIESGRRPPNAEVARRCDAALNASGHLIGLVKPPGSPSRDAGTPPRQIPPVAAGFVGRQVESERLDNLTALPVTAEPPPAVVITGPAGVGKSTLAYWWARRRIDRFPDGVLVANLRGFGPAERPADPSGVLEGLLRSLGVLPHAIPASLDDRAAALRTALSGRRMLIVLDDAADPEQVRPLLTGSPLCRTIVTSRTTMSGLVARDGAVRLPVGPLPSGDSWALLRSAVGDDRIQAGDEAAERIVRACAGLPLALRIAAERLARLPDSQLAALADELSRGGRRLDLLRADDDDAATVLAVLLWSYERLPPDAARLFRLVGTLTTADIGEAAAAALLDVTREKAERALGELAGIHLLEPSGGGRYRMHDLVREFAAGLADERDSSSGRTEAVGRLATWYVHALAAADRVLMPHRPNADPGPAPAELDVPEFAGHAEAMAWCEAERVNVAPVVRMAGDHGLDEPAWQLAALVSGFYMQSKYWSEWREATEAGLRSARRAGDLAGEARLLNSLGVIHGDLRRYEESLECFERVVDIRRRLGDRRGEAAALTNVSSVNHRMGRPGRSMKLLTAVLAIDRELGNEYGEAVTRTNLGAAALDLKRYDEALGHFETGLAILHRLGNRYAEGMALDSIGKLHTAMGDYEKAARSHRAALAIFREIEDRHNEAGSLHLLGTALLNAGHGQEARRVLRSALAIFERSGAPEAEEVRALLS</sequence>
<dbReference type="CDD" id="cd00093">
    <property type="entry name" value="HTH_XRE"/>
    <property type="match status" value="1"/>
</dbReference>
<dbReference type="Pfam" id="PF13560">
    <property type="entry name" value="HTH_31"/>
    <property type="match status" value="1"/>
</dbReference>
<proteinExistence type="predicted"/>
<gene>
    <name evidence="3" type="ORF">Mco01_33970</name>
</gene>
<dbReference type="InterPro" id="IPR027417">
    <property type="entry name" value="P-loop_NTPase"/>
</dbReference>
<evidence type="ECO:0000259" key="2">
    <source>
        <dbReference type="PROSITE" id="PS50943"/>
    </source>
</evidence>
<name>A0ABQ4G016_9ACTN</name>
<dbReference type="SMART" id="SM00530">
    <property type="entry name" value="HTH_XRE"/>
    <property type="match status" value="1"/>
</dbReference>
<dbReference type="PANTHER" id="PTHR47691">
    <property type="entry name" value="REGULATOR-RELATED"/>
    <property type="match status" value="1"/>
</dbReference>
<evidence type="ECO:0000313" key="4">
    <source>
        <dbReference type="Proteomes" id="UP000603904"/>
    </source>
</evidence>
<dbReference type="InterPro" id="IPR001387">
    <property type="entry name" value="Cro/C1-type_HTH"/>
</dbReference>
<dbReference type="Pfam" id="PF13424">
    <property type="entry name" value="TPR_12"/>
    <property type="match status" value="2"/>
</dbReference>
<feature type="repeat" description="TPR" evidence="1">
    <location>
        <begin position="543"/>
        <end position="576"/>
    </location>
</feature>
<protein>
    <recommendedName>
        <fullName evidence="2">HTH cro/C1-type domain-containing protein</fullName>
    </recommendedName>
</protein>
<dbReference type="SUPFAM" id="SSF47413">
    <property type="entry name" value="lambda repressor-like DNA-binding domains"/>
    <property type="match status" value="1"/>
</dbReference>
<dbReference type="EMBL" id="BOOC01000013">
    <property type="protein sequence ID" value="GIH40397.1"/>
    <property type="molecule type" value="Genomic_DNA"/>
</dbReference>
<organism evidence="3 4">
    <name type="scientific">Microbispora corallina</name>
    <dbReference type="NCBI Taxonomy" id="83302"/>
    <lineage>
        <taxon>Bacteria</taxon>
        <taxon>Bacillati</taxon>
        <taxon>Actinomycetota</taxon>
        <taxon>Actinomycetes</taxon>
        <taxon>Streptosporangiales</taxon>
        <taxon>Streptosporangiaceae</taxon>
        <taxon>Microbispora</taxon>
    </lineage>
</organism>
<dbReference type="SUPFAM" id="SSF52540">
    <property type="entry name" value="P-loop containing nucleoside triphosphate hydrolases"/>
    <property type="match status" value="1"/>
</dbReference>
<reference evidence="3 4" key="1">
    <citation type="submission" date="2021-01" db="EMBL/GenBank/DDBJ databases">
        <title>Whole genome shotgun sequence of Microbispora corallina NBRC 16416.</title>
        <authorList>
            <person name="Komaki H."/>
            <person name="Tamura T."/>
        </authorList>
    </citation>
    <scope>NUCLEOTIDE SEQUENCE [LARGE SCALE GENOMIC DNA]</scope>
    <source>
        <strain evidence="3 4">NBRC 16416</strain>
    </source>
</reference>
<dbReference type="PANTHER" id="PTHR47691:SF3">
    <property type="entry name" value="HTH-TYPE TRANSCRIPTIONAL REGULATOR RV0890C-RELATED"/>
    <property type="match status" value="1"/>
</dbReference>
<accession>A0ABQ4G016</accession>